<accession>A0ABD2QKE8</accession>
<protein>
    <submittedName>
        <fullName evidence="10">Uncharacterized protein</fullName>
    </submittedName>
</protein>
<dbReference type="PANTHER" id="PTHR32546">
    <property type="entry name" value="G-PROTEIN COUPLED RECEPTOR 158-RELATED"/>
    <property type="match status" value="1"/>
</dbReference>
<dbReference type="Proteomes" id="UP001626550">
    <property type="component" value="Unassembled WGS sequence"/>
</dbReference>
<keyword evidence="7" id="KW-0807">Transducer</keyword>
<dbReference type="PANTHER" id="PTHR32546:SF26">
    <property type="entry name" value="SMOG, ISOFORM D"/>
    <property type="match status" value="1"/>
</dbReference>
<keyword evidence="11" id="KW-1185">Reference proteome</keyword>
<dbReference type="EMBL" id="JBJKFK010000082">
    <property type="protein sequence ID" value="KAL3320018.1"/>
    <property type="molecule type" value="Genomic_DNA"/>
</dbReference>
<evidence type="ECO:0000256" key="2">
    <source>
        <dbReference type="ARBA" id="ARBA00007242"/>
    </source>
</evidence>
<proteinExistence type="inferred from homology"/>
<gene>
    <name evidence="10" type="ORF">Ciccas_001297</name>
</gene>
<keyword evidence="9" id="KW-1133">Transmembrane helix</keyword>
<keyword evidence="5" id="KW-0675">Receptor</keyword>
<evidence type="ECO:0000256" key="9">
    <source>
        <dbReference type="SAM" id="Phobius"/>
    </source>
</evidence>
<dbReference type="AlphaFoldDB" id="A0ABD2QKE8"/>
<feature type="region of interest" description="Disordered" evidence="8">
    <location>
        <begin position="151"/>
        <end position="275"/>
    </location>
</feature>
<keyword evidence="4" id="KW-0297">G-protein coupled receptor</keyword>
<keyword evidence="6" id="KW-0325">Glycoprotein</keyword>
<evidence type="ECO:0000256" key="6">
    <source>
        <dbReference type="ARBA" id="ARBA00023180"/>
    </source>
</evidence>
<dbReference type="GO" id="GO:0004930">
    <property type="term" value="F:G protein-coupled receptor activity"/>
    <property type="evidence" value="ECO:0007669"/>
    <property type="project" value="UniProtKB-KW"/>
</dbReference>
<evidence type="ECO:0000256" key="7">
    <source>
        <dbReference type="ARBA" id="ARBA00023224"/>
    </source>
</evidence>
<name>A0ABD2QKE8_9PLAT</name>
<keyword evidence="9" id="KW-0812">Transmembrane</keyword>
<feature type="compositionally biased region" description="Low complexity" evidence="8">
    <location>
        <begin position="219"/>
        <end position="235"/>
    </location>
</feature>
<evidence type="ECO:0000256" key="3">
    <source>
        <dbReference type="ARBA" id="ARBA00022475"/>
    </source>
</evidence>
<organism evidence="10 11">
    <name type="scientific">Cichlidogyrus casuarinus</name>
    <dbReference type="NCBI Taxonomy" id="1844966"/>
    <lineage>
        <taxon>Eukaryota</taxon>
        <taxon>Metazoa</taxon>
        <taxon>Spiralia</taxon>
        <taxon>Lophotrochozoa</taxon>
        <taxon>Platyhelminthes</taxon>
        <taxon>Monogenea</taxon>
        <taxon>Monopisthocotylea</taxon>
        <taxon>Dactylogyridea</taxon>
        <taxon>Ancyrocephalidae</taxon>
        <taxon>Cichlidogyrus</taxon>
    </lineage>
</organism>
<comment type="similarity">
    <text evidence="2">Belongs to the G-protein coupled receptor 3 family.</text>
</comment>
<feature type="compositionally biased region" description="Polar residues" evidence="8">
    <location>
        <begin position="252"/>
        <end position="275"/>
    </location>
</feature>
<feature type="transmembrane region" description="Helical" evidence="9">
    <location>
        <begin position="6"/>
        <end position="28"/>
    </location>
</feature>
<evidence type="ECO:0000256" key="8">
    <source>
        <dbReference type="SAM" id="MobiDB-lite"/>
    </source>
</evidence>
<evidence type="ECO:0000256" key="5">
    <source>
        <dbReference type="ARBA" id="ARBA00023170"/>
    </source>
</evidence>
<comment type="subcellular location">
    <subcellularLocation>
        <location evidence="1">Cell membrane</location>
        <topology evidence="1">Multi-pass membrane protein</topology>
    </subcellularLocation>
</comment>
<evidence type="ECO:0000256" key="4">
    <source>
        <dbReference type="ARBA" id="ARBA00023040"/>
    </source>
</evidence>
<keyword evidence="3" id="KW-1003">Cell membrane</keyword>
<keyword evidence="9" id="KW-0472">Membrane</keyword>
<evidence type="ECO:0000313" key="11">
    <source>
        <dbReference type="Proteomes" id="UP001626550"/>
    </source>
</evidence>
<evidence type="ECO:0000313" key="10">
    <source>
        <dbReference type="EMBL" id="KAL3320018.1"/>
    </source>
</evidence>
<feature type="compositionally biased region" description="Polar residues" evidence="8">
    <location>
        <begin position="165"/>
        <end position="182"/>
    </location>
</feature>
<sequence length="275" mass="30789">MVIYFVHSHLTVTVTICLLLAPKFWYLYRRPAPSFGPSARSRPSGLVAPGSEHLLPANKLNLLSNGGDMDFTDTNLADMDPEIIRVSRVEMNLWSSWRKFVMIRMRFRLQRELRRIYTQIEIYKTKAMRKDNPHVSKRRGGRKQRRFSLQPFHKKHHGHGGGQQMLIQSDSGSGLMNPSTAPGSAIIMPESQSARYPSMEDGSEVSVLQPSGRPKVAPSKSSDSSGKFLGSKSGGRAAQVILDEEYSRMSEESSNSAVDEPTSLNLHMTNQVSKK</sequence>
<dbReference type="InterPro" id="IPR043458">
    <property type="entry name" value="GPR158/179"/>
</dbReference>
<dbReference type="GO" id="GO:0005886">
    <property type="term" value="C:plasma membrane"/>
    <property type="evidence" value="ECO:0007669"/>
    <property type="project" value="UniProtKB-SubCell"/>
</dbReference>
<comment type="caution">
    <text evidence="10">The sequence shown here is derived from an EMBL/GenBank/DDBJ whole genome shotgun (WGS) entry which is preliminary data.</text>
</comment>
<evidence type="ECO:0000256" key="1">
    <source>
        <dbReference type="ARBA" id="ARBA00004651"/>
    </source>
</evidence>
<reference evidence="10 11" key="1">
    <citation type="submission" date="2024-11" db="EMBL/GenBank/DDBJ databases">
        <title>Adaptive evolution of stress response genes in parasites aligns with host niche diversity.</title>
        <authorList>
            <person name="Hahn C."/>
            <person name="Resl P."/>
        </authorList>
    </citation>
    <scope>NUCLEOTIDE SEQUENCE [LARGE SCALE GENOMIC DNA]</scope>
    <source>
        <strain evidence="10">EGGRZ-B1_66</strain>
        <tissue evidence="10">Body</tissue>
    </source>
</reference>